<keyword evidence="4" id="KW-1185">Reference proteome</keyword>
<reference evidence="3 4" key="1">
    <citation type="submission" date="2023-01" db="EMBL/GenBank/DDBJ databases">
        <title>Novel species of the genus Asticcacaulis isolated from rivers.</title>
        <authorList>
            <person name="Lu H."/>
        </authorList>
    </citation>
    <scope>NUCLEOTIDE SEQUENCE [LARGE SCALE GENOMIC DNA]</scope>
    <source>
        <strain evidence="3 4">BYS171W</strain>
    </source>
</reference>
<name>A0ABT5HSD7_9CAUL</name>
<dbReference type="RefSeq" id="WP_272747464.1">
    <property type="nucleotide sequence ID" value="NZ_JAQQKX010000004.1"/>
</dbReference>
<protein>
    <submittedName>
        <fullName evidence="3">DUF3828 domain-containing protein</fullName>
    </submittedName>
</protein>
<organism evidence="3 4">
    <name type="scientific">Asticcacaulis aquaticus</name>
    <dbReference type="NCBI Taxonomy" id="2984212"/>
    <lineage>
        <taxon>Bacteria</taxon>
        <taxon>Pseudomonadati</taxon>
        <taxon>Pseudomonadota</taxon>
        <taxon>Alphaproteobacteria</taxon>
        <taxon>Caulobacterales</taxon>
        <taxon>Caulobacteraceae</taxon>
        <taxon>Asticcacaulis</taxon>
    </lineage>
</organism>
<dbReference type="InterPro" id="IPR024289">
    <property type="entry name" value="DUF3828"/>
</dbReference>
<dbReference type="Proteomes" id="UP001214854">
    <property type="component" value="Unassembled WGS sequence"/>
</dbReference>
<evidence type="ECO:0000313" key="4">
    <source>
        <dbReference type="Proteomes" id="UP001214854"/>
    </source>
</evidence>
<proteinExistence type="predicted"/>
<comment type="caution">
    <text evidence="3">The sequence shown here is derived from an EMBL/GenBank/DDBJ whole genome shotgun (WGS) entry which is preliminary data.</text>
</comment>
<evidence type="ECO:0000313" key="3">
    <source>
        <dbReference type="EMBL" id="MDC7682980.1"/>
    </source>
</evidence>
<evidence type="ECO:0000259" key="2">
    <source>
        <dbReference type="Pfam" id="PF12883"/>
    </source>
</evidence>
<dbReference type="EMBL" id="JAQQKX010000004">
    <property type="protein sequence ID" value="MDC7682980.1"/>
    <property type="molecule type" value="Genomic_DNA"/>
</dbReference>
<feature type="signal peptide" evidence="1">
    <location>
        <begin position="1"/>
        <end position="25"/>
    </location>
</feature>
<dbReference type="Pfam" id="PF12883">
    <property type="entry name" value="DUF3828"/>
    <property type="match status" value="1"/>
</dbReference>
<sequence length="167" mass="19003">MHRRALLISLLVLSATAAQTSQALAAPKTPEAMIRAFYASYLSIKNETMDFPKPEIDLKDLFTPDLYKLYQKGEEEPDGDLPLLDWDVFANGQDVLMTEFSVSTEVTDATHQIVTARFKNFDTPMTVYYDFVLTKGKWRVTDVRYPGDEDSPEGFSLRGYLTHPPKR</sequence>
<evidence type="ECO:0000256" key="1">
    <source>
        <dbReference type="SAM" id="SignalP"/>
    </source>
</evidence>
<dbReference type="Gene3D" id="3.10.450.50">
    <property type="match status" value="1"/>
</dbReference>
<feature type="chain" id="PRO_5047452083" evidence="1">
    <location>
        <begin position="26"/>
        <end position="167"/>
    </location>
</feature>
<feature type="domain" description="DUF3828" evidence="2">
    <location>
        <begin position="30"/>
        <end position="145"/>
    </location>
</feature>
<accession>A0ABT5HSD7</accession>
<gene>
    <name evidence="3" type="ORF">PQU92_06815</name>
</gene>
<keyword evidence="1" id="KW-0732">Signal</keyword>